<dbReference type="Gene3D" id="1.20.58.340">
    <property type="entry name" value="Magnesium transport protein CorA, transmembrane region"/>
    <property type="match status" value="2"/>
</dbReference>
<evidence type="ECO:0000256" key="4">
    <source>
        <dbReference type="ARBA" id="ARBA00022989"/>
    </source>
</evidence>
<dbReference type="CDD" id="cd12829">
    <property type="entry name" value="Alr1p-like"/>
    <property type="match status" value="1"/>
</dbReference>
<dbReference type="GO" id="GO:0015095">
    <property type="term" value="F:magnesium ion transmembrane transporter activity"/>
    <property type="evidence" value="ECO:0007669"/>
    <property type="project" value="InterPro"/>
</dbReference>
<comment type="similarity">
    <text evidence="2">Belongs to the CorA metal ion transporter (MIT) (TC 1.A.35) family.</text>
</comment>
<evidence type="ECO:0000313" key="10">
    <source>
        <dbReference type="Proteomes" id="UP000030755"/>
    </source>
</evidence>
<evidence type="ECO:0000256" key="6">
    <source>
        <dbReference type="SAM" id="MobiDB-lite"/>
    </source>
</evidence>
<keyword evidence="5 7" id="KW-0472">Membrane</keyword>
<keyword evidence="3 7" id="KW-0812">Transmembrane</keyword>
<evidence type="ECO:0000313" key="11">
    <source>
        <dbReference type="Proteomes" id="UP000281549"/>
    </source>
</evidence>
<dbReference type="OrthoDB" id="29879at2759"/>
<evidence type="ECO:0000313" key="8">
    <source>
        <dbReference type="EMBL" id="EPZ35390.1"/>
    </source>
</evidence>
<dbReference type="InterPro" id="IPR045861">
    <property type="entry name" value="CorA_cytoplasmic_dom"/>
</dbReference>
<dbReference type="Pfam" id="PF01544">
    <property type="entry name" value="CorA"/>
    <property type="match status" value="1"/>
</dbReference>
<dbReference type="EMBL" id="KE560847">
    <property type="protein sequence ID" value="EPZ35390.1"/>
    <property type="molecule type" value="Genomic_DNA"/>
</dbReference>
<dbReference type="GO" id="GO:0010961">
    <property type="term" value="P:intracellular magnesium ion homeostasis"/>
    <property type="evidence" value="ECO:0007669"/>
    <property type="project" value="TreeGrafter"/>
</dbReference>
<dbReference type="AlphaFoldDB" id="A0A075AYI6"/>
<dbReference type="SUPFAM" id="SSF143865">
    <property type="entry name" value="CorA soluble domain-like"/>
    <property type="match status" value="1"/>
</dbReference>
<feature type="transmembrane region" description="Helical" evidence="7">
    <location>
        <begin position="467"/>
        <end position="488"/>
    </location>
</feature>
<proteinExistence type="inferred from homology"/>
<evidence type="ECO:0000256" key="1">
    <source>
        <dbReference type="ARBA" id="ARBA00004141"/>
    </source>
</evidence>
<protein>
    <submittedName>
        <fullName evidence="9">Cora-domain-containing protein</fullName>
    </submittedName>
    <submittedName>
        <fullName evidence="8">Mg2+, CorA-like/Zinc transporter domain-containing protein</fullName>
    </submittedName>
</protein>
<dbReference type="HOGENOM" id="CLU_007127_11_0_1"/>
<name>A0A075AYI6_ROZAC</name>
<feature type="compositionally biased region" description="Basic and acidic residues" evidence="6">
    <location>
        <begin position="20"/>
        <end position="33"/>
    </location>
</feature>
<evidence type="ECO:0000313" key="9">
    <source>
        <dbReference type="EMBL" id="RKP21783.1"/>
    </source>
</evidence>
<dbReference type="STRING" id="988480.A0A075AYI6"/>
<feature type="region of interest" description="Disordered" evidence="6">
    <location>
        <begin position="1"/>
        <end position="34"/>
    </location>
</feature>
<dbReference type="Proteomes" id="UP000030755">
    <property type="component" value="Unassembled WGS sequence"/>
</dbReference>
<sequence>MDKAGPTESDQSIIPLIKSDTSEEEKSFKDNKSQKTLSNNYYTATKQPPKTDNSILEAMTIDQRWKMASRSPSPNNIKSSSTKEYTTNDIELFDICIPVSNENGDGINYTVLEGQFSFLEKNLPVTEAKELLKQKSHKLDVYEDEEKFTLYSFNTGLFQAHSFENLGEGFLPGLLKEGGFWIDVCDPSVEEMTFLAKVIYFLSFHNQLFNLHPLTTEDIICNESREKCEVFENYIFTCVKSFEQRAYDPMQLFPLDIFIVMFDTHVITIHRNIIPHVKNVMKRMDKLFLYLKISADWVVYAMLDDIVDAFMPYMQSIELEVESIDDLVLVLTEHDQHDMLRRIGVARKRVTTLQRFLKIKTDIIKVLTKRVPDRLNSHTLLYLRDINDHVISNIQNLEHFNETLNRSHGNYLAQISIEITQASNRMNVVMKKMTAWGSVLLPLSLVAGIWGMNVHVPGQPGASDESLIPFFLVLIGMFTIAVIIFMALKTRRWF</sequence>
<dbReference type="Gene3D" id="3.30.460.20">
    <property type="entry name" value="CorA soluble domain-like"/>
    <property type="match status" value="1"/>
</dbReference>
<reference evidence="8 10" key="1">
    <citation type="journal article" date="2013" name="Curr. Biol.">
        <title>Shared signatures of parasitism and phylogenomics unite Cryptomycota and microsporidia.</title>
        <authorList>
            <person name="James T.Y."/>
            <person name="Pelin A."/>
            <person name="Bonen L."/>
            <person name="Ahrendt S."/>
            <person name="Sain D."/>
            <person name="Corradi N."/>
            <person name="Stajich J.E."/>
        </authorList>
    </citation>
    <scope>NUCLEOTIDE SEQUENCE [LARGE SCALE GENOMIC DNA]</scope>
    <source>
        <strain evidence="8 10">CSF55</strain>
        <strain evidence="8 10">CSF55</strain>
    </source>
</reference>
<dbReference type="EMBL" id="ML004929">
    <property type="protein sequence ID" value="RKP21783.1"/>
    <property type="molecule type" value="Genomic_DNA"/>
</dbReference>
<reference evidence="9" key="3">
    <citation type="submission" date="2018-08" db="EMBL/GenBank/DDBJ databases">
        <title>Leveraging single-cell genomics to expand the Fungal Tree of Life.</title>
        <authorList>
            <consortium name="DOE Joint Genome Institute"/>
            <person name="Ahrendt S.R."/>
            <person name="Quandt C.A."/>
            <person name="Ciobanu D."/>
            <person name="Clum A."/>
            <person name="Salamov A."/>
            <person name="Andreopoulos B."/>
            <person name="Cheng J.-F."/>
            <person name="Woyke T."/>
            <person name="Pelin A."/>
            <person name="Henrissat B."/>
            <person name="Reynolds N."/>
            <person name="Benny G.L."/>
            <person name="Smith M.E."/>
            <person name="James T.Y."/>
            <person name="Grigoriev I.V."/>
        </authorList>
    </citation>
    <scope>NUCLEOTIDE SEQUENCE</scope>
    <source>
        <strain evidence="9">CSF55</strain>
    </source>
</reference>
<accession>A0A075AYI6</accession>
<organism evidence="8 10">
    <name type="scientific">Rozella allomycis (strain CSF55)</name>
    <dbReference type="NCBI Taxonomy" id="988480"/>
    <lineage>
        <taxon>Eukaryota</taxon>
        <taxon>Fungi</taxon>
        <taxon>Fungi incertae sedis</taxon>
        <taxon>Cryptomycota</taxon>
        <taxon>Cryptomycota incertae sedis</taxon>
        <taxon>Rozella</taxon>
    </lineage>
</organism>
<dbReference type="InterPro" id="IPR044089">
    <property type="entry name" value="Alr1-like"/>
</dbReference>
<keyword evidence="10" id="KW-1185">Reference proteome</keyword>
<dbReference type="PANTHER" id="PTHR21535:SF51">
    <property type="entry name" value="MANGANESE RESISTANCE PROTEIN MNR2"/>
    <property type="match status" value="1"/>
</dbReference>
<feature type="transmembrane region" description="Helical" evidence="7">
    <location>
        <begin position="433"/>
        <end position="452"/>
    </location>
</feature>
<dbReference type="Proteomes" id="UP000281549">
    <property type="component" value="Unassembled WGS sequence"/>
</dbReference>
<evidence type="ECO:0000256" key="2">
    <source>
        <dbReference type="ARBA" id="ARBA00009765"/>
    </source>
</evidence>
<dbReference type="InterPro" id="IPR045863">
    <property type="entry name" value="CorA_TM1_TM2"/>
</dbReference>
<dbReference type="InterPro" id="IPR002523">
    <property type="entry name" value="MgTranspt_CorA/ZnTranspt_ZntB"/>
</dbReference>
<dbReference type="SUPFAM" id="SSF144083">
    <property type="entry name" value="Magnesium transport protein CorA, transmembrane region"/>
    <property type="match status" value="1"/>
</dbReference>
<evidence type="ECO:0000256" key="7">
    <source>
        <dbReference type="SAM" id="Phobius"/>
    </source>
</evidence>
<gene>
    <name evidence="8" type="ORF">O9G_003044</name>
    <name evidence="9" type="ORF">ROZALSC1DRAFT_26836</name>
</gene>
<evidence type="ECO:0000256" key="3">
    <source>
        <dbReference type="ARBA" id="ARBA00022692"/>
    </source>
</evidence>
<evidence type="ECO:0000256" key="5">
    <source>
        <dbReference type="ARBA" id="ARBA00023136"/>
    </source>
</evidence>
<dbReference type="PANTHER" id="PTHR21535">
    <property type="entry name" value="MAGNESIUM AND COBALT TRANSPORT PROTEIN/MITOCHONDRIAL IMPORT INNER MEMBRANE TRANSLOCASE SUBUNIT TIM8"/>
    <property type="match status" value="1"/>
</dbReference>
<dbReference type="OMA" id="DIICNES"/>
<dbReference type="GO" id="GO:0016020">
    <property type="term" value="C:membrane"/>
    <property type="evidence" value="ECO:0007669"/>
    <property type="project" value="UniProtKB-SubCell"/>
</dbReference>
<comment type="subcellular location">
    <subcellularLocation>
        <location evidence="1">Membrane</location>
        <topology evidence="1">Multi-pass membrane protein</topology>
    </subcellularLocation>
</comment>
<keyword evidence="4 7" id="KW-1133">Transmembrane helix</keyword>
<reference evidence="11" key="2">
    <citation type="journal article" date="2018" name="Nat. Microbiol.">
        <title>Leveraging single-cell genomics to expand the fungal tree of life.</title>
        <authorList>
            <person name="Ahrendt S.R."/>
            <person name="Quandt C.A."/>
            <person name="Ciobanu D."/>
            <person name="Clum A."/>
            <person name="Salamov A."/>
            <person name="Andreopoulos B."/>
            <person name="Cheng J.F."/>
            <person name="Woyke T."/>
            <person name="Pelin A."/>
            <person name="Henrissat B."/>
            <person name="Reynolds N.K."/>
            <person name="Benny G.L."/>
            <person name="Smith M.E."/>
            <person name="James T.Y."/>
            <person name="Grigoriev I.V."/>
        </authorList>
    </citation>
    <scope>NUCLEOTIDE SEQUENCE [LARGE SCALE GENOMIC DNA]</scope>
    <source>
        <strain evidence="11">CSF55</strain>
    </source>
</reference>